<sequence>MVFVIDRGKRALLLIAIFCLLPLDVYASNQVDEGDSSTIDWSRAYGGAGTDVGLSMQRTEEGGYVIAGYTDSFGAGNYDVYLLKTDSEGSLIWNKTYGGAYSDLGYSVQETSDGGYVIAGYTRSFGNKDDTDVYLVRVDSEGNEIWSRTYGVQGTTINNERGYSVQQTNDGG</sequence>
<gene>
    <name evidence="1" type="ORF">S01H1_56952</name>
</gene>
<organism evidence="1">
    <name type="scientific">marine sediment metagenome</name>
    <dbReference type="NCBI Taxonomy" id="412755"/>
    <lineage>
        <taxon>unclassified sequences</taxon>
        <taxon>metagenomes</taxon>
        <taxon>ecological metagenomes</taxon>
    </lineage>
</organism>
<protein>
    <recommendedName>
        <fullName evidence="2">Bulb-type lectin domain-containing protein</fullName>
    </recommendedName>
</protein>
<name>X0WHI7_9ZZZZ</name>
<dbReference type="PANTHER" id="PTHR42754">
    <property type="entry name" value="ENDOGLUCANASE"/>
    <property type="match status" value="1"/>
</dbReference>
<accession>X0WHI7</accession>
<comment type="caution">
    <text evidence="1">The sequence shown here is derived from an EMBL/GenBank/DDBJ whole genome shotgun (WGS) entry which is preliminary data.</text>
</comment>
<proteinExistence type="predicted"/>
<evidence type="ECO:0008006" key="2">
    <source>
        <dbReference type="Google" id="ProtNLM"/>
    </source>
</evidence>
<dbReference type="AlphaFoldDB" id="X0WHI7"/>
<reference evidence="1" key="1">
    <citation type="journal article" date="2014" name="Front. Microbiol.">
        <title>High frequency of phylogenetically diverse reductive dehalogenase-homologous genes in deep subseafloor sedimentary metagenomes.</title>
        <authorList>
            <person name="Kawai M."/>
            <person name="Futagami T."/>
            <person name="Toyoda A."/>
            <person name="Takaki Y."/>
            <person name="Nishi S."/>
            <person name="Hori S."/>
            <person name="Arai W."/>
            <person name="Tsubouchi T."/>
            <person name="Morono Y."/>
            <person name="Uchiyama I."/>
            <person name="Ito T."/>
            <person name="Fujiyama A."/>
            <person name="Inagaki F."/>
            <person name="Takami H."/>
        </authorList>
    </citation>
    <scope>NUCLEOTIDE SEQUENCE</scope>
    <source>
        <strain evidence="1">Expedition CK06-06</strain>
    </source>
</reference>
<evidence type="ECO:0000313" key="1">
    <source>
        <dbReference type="EMBL" id="GAG22677.1"/>
    </source>
</evidence>
<dbReference type="EMBL" id="BARS01037120">
    <property type="protein sequence ID" value="GAG22677.1"/>
    <property type="molecule type" value="Genomic_DNA"/>
</dbReference>
<dbReference type="PANTHER" id="PTHR42754:SF1">
    <property type="entry name" value="LIPOPROTEIN"/>
    <property type="match status" value="1"/>
</dbReference>
<feature type="non-terminal residue" evidence="1">
    <location>
        <position position="172"/>
    </location>
</feature>